<evidence type="ECO:0000313" key="5">
    <source>
        <dbReference type="Proteomes" id="UP000006230"/>
    </source>
</evidence>
<dbReference type="Pfam" id="PF04187">
    <property type="entry name" value="Cofac_haem_bdg"/>
    <property type="match status" value="1"/>
</dbReference>
<keyword evidence="2" id="KW-0732">Signal</keyword>
<accession>Q0FQ79</accession>
<comment type="caution">
    <text evidence="4">The sequence shown here is derived from an EMBL/GenBank/DDBJ whole genome shotgun (WGS) entry which is preliminary data.</text>
</comment>
<dbReference type="eggNOG" id="COG3016">
    <property type="taxonomic scope" value="Bacteria"/>
</dbReference>
<dbReference type="OrthoDB" id="9795827at2"/>
<dbReference type="STRING" id="314265.R2601_09942"/>
<dbReference type="EMBL" id="AATQ01000015">
    <property type="protein sequence ID" value="EAU46368.1"/>
    <property type="molecule type" value="Genomic_DNA"/>
</dbReference>
<dbReference type="CDD" id="cd14727">
    <property type="entry name" value="ChanN-like"/>
    <property type="match status" value="1"/>
</dbReference>
<feature type="domain" description="Haem-binding uptake Tiki superfamily ChaN" evidence="3">
    <location>
        <begin position="31"/>
        <end position="225"/>
    </location>
</feature>
<evidence type="ECO:0000256" key="2">
    <source>
        <dbReference type="SAM" id="SignalP"/>
    </source>
</evidence>
<dbReference type="SUPFAM" id="SSF159501">
    <property type="entry name" value="EreA/ChaN-like"/>
    <property type="match status" value="1"/>
</dbReference>
<keyword evidence="5" id="KW-1185">Reference proteome</keyword>
<dbReference type="HOGENOM" id="CLU_062196_0_0_5"/>
<feature type="chain" id="PRO_5004172123" description="Haem-binding uptake Tiki superfamily ChaN domain-containing protein" evidence="2">
    <location>
        <begin position="21"/>
        <end position="279"/>
    </location>
</feature>
<feature type="region of interest" description="Disordered" evidence="1">
    <location>
        <begin position="260"/>
        <end position="279"/>
    </location>
</feature>
<feature type="signal peptide" evidence="2">
    <location>
        <begin position="1"/>
        <end position="20"/>
    </location>
</feature>
<dbReference type="Proteomes" id="UP000006230">
    <property type="component" value="Unassembled WGS sequence"/>
</dbReference>
<evidence type="ECO:0000313" key="4">
    <source>
        <dbReference type="EMBL" id="EAU46368.1"/>
    </source>
</evidence>
<sequence length="279" mass="29964">MMRSVQLCAPLLSLTLVASAALSQESEADAQRLEEAQVVFLGEVHDNPAHHARQAELVAEIRPVAVVFEMLTNEQAASIQPEYLADEAALADRLAWDESGWPDFSMYYPIFQAAGEAAIFGAAMPREEARRARNEPLDRVFGPSAGFYGLDEGLPPEQQAEREAMQMAAHCDALPADMLPVMVGIQRLRDARLAETALEALSMHGAPVVVITGNGHARTDWGAPALIAMAAPEVPVAALGQGEAGRDAPDGRFDLLEETEAVERDDPCAAFESPEPPAN</sequence>
<reference evidence="4 5" key="1">
    <citation type="journal article" date="2010" name="J. Bacteriol.">
        <title>Genome sequences of Pelagibaca bermudensis HTCC2601T and Maritimibacter alkaliphilus HTCC2654T, the type strains of two marine Roseobacter genera.</title>
        <authorList>
            <person name="Thrash J.C."/>
            <person name="Cho J.C."/>
            <person name="Ferriera S."/>
            <person name="Johnson J."/>
            <person name="Vergin K.L."/>
            <person name="Giovannoni S.J."/>
        </authorList>
    </citation>
    <scope>NUCLEOTIDE SEQUENCE [LARGE SCALE GENOMIC DNA]</scope>
    <source>
        <strain evidence="5">DSM 26914 / JCM 13377 / KCTC 12554 / HTCC2601</strain>
    </source>
</reference>
<organism evidence="4 5">
    <name type="scientific">Salipiger bermudensis (strain DSM 26914 / JCM 13377 / KCTC 12554 / HTCC2601)</name>
    <name type="common">Pelagibaca bermudensis</name>
    <dbReference type="NCBI Taxonomy" id="314265"/>
    <lineage>
        <taxon>Bacteria</taxon>
        <taxon>Pseudomonadati</taxon>
        <taxon>Pseudomonadota</taxon>
        <taxon>Alphaproteobacteria</taxon>
        <taxon>Rhodobacterales</taxon>
        <taxon>Roseobacteraceae</taxon>
        <taxon>Salipiger</taxon>
    </lineage>
</organism>
<protein>
    <recommendedName>
        <fullName evidence="3">Haem-binding uptake Tiki superfamily ChaN domain-containing protein</fullName>
    </recommendedName>
</protein>
<evidence type="ECO:0000259" key="3">
    <source>
        <dbReference type="Pfam" id="PF04187"/>
    </source>
</evidence>
<name>Q0FQ79_SALBH</name>
<proteinExistence type="predicted"/>
<dbReference type="Gene3D" id="3.40.50.11550">
    <property type="match status" value="2"/>
</dbReference>
<dbReference type="InterPro" id="IPR007314">
    <property type="entry name" value="Cofac_haem-bd_dom"/>
</dbReference>
<dbReference type="RefSeq" id="WP_007792949.1">
    <property type="nucleotide sequence ID" value="NZ_DS022276.1"/>
</dbReference>
<evidence type="ECO:0000256" key="1">
    <source>
        <dbReference type="SAM" id="MobiDB-lite"/>
    </source>
</evidence>
<gene>
    <name evidence="4" type="ORF">R2601_09942</name>
</gene>
<dbReference type="AlphaFoldDB" id="Q0FQ79"/>